<dbReference type="AlphaFoldDB" id="A0A2T2Y9Z6"/>
<name>A0A2T2Y9Z6_9BACT</name>
<sequence>MVPVYFNLVNFTFIVQVKNKARSAIKPLALIGSTRKIFGRSTLINTEQRTESSSETKASIVLLKLGEAIKLQTSKIFSEFFDFTATIFS</sequence>
<proteinExistence type="predicted"/>
<comment type="caution">
    <text evidence="1">The sequence shown here is derived from an EMBL/GenBank/DDBJ whole genome shotgun (WGS) entry which is preliminary data.</text>
</comment>
<reference evidence="1 2" key="1">
    <citation type="submission" date="2018-03" db="EMBL/GenBank/DDBJ databases">
        <title>Adhaeribacter sp. HMF7605 Genome sequencing and assembly.</title>
        <authorList>
            <person name="Kang H."/>
            <person name="Kang J."/>
            <person name="Cha I."/>
            <person name="Kim H."/>
            <person name="Joh K."/>
        </authorList>
    </citation>
    <scope>NUCLEOTIDE SEQUENCE [LARGE SCALE GENOMIC DNA]</scope>
    <source>
        <strain evidence="1 2">HMF7605</strain>
    </source>
</reference>
<dbReference type="EMBL" id="PYFT01000001">
    <property type="protein sequence ID" value="PSR52351.1"/>
    <property type="molecule type" value="Genomic_DNA"/>
</dbReference>
<evidence type="ECO:0000313" key="1">
    <source>
        <dbReference type="EMBL" id="PSR52351.1"/>
    </source>
</evidence>
<keyword evidence="2" id="KW-1185">Reference proteome</keyword>
<organism evidence="1 2">
    <name type="scientific">Adhaeribacter arboris</name>
    <dbReference type="NCBI Taxonomy" id="2072846"/>
    <lineage>
        <taxon>Bacteria</taxon>
        <taxon>Pseudomonadati</taxon>
        <taxon>Bacteroidota</taxon>
        <taxon>Cytophagia</taxon>
        <taxon>Cytophagales</taxon>
        <taxon>Hymenobacteraceae</taxon>
        <taxon>Adhaeribacter</taxon>
    </lineage>
</organism>
<gene>
    <name evidence="1" type="ORF">AHMF7605_01840</name>
</gene>
<evidence type="ECO:0000313" key="2">
    <source>
        <dbReference type="Proteomes" id="UP000240357"/>
    </source>
</evidence>
<accession>A0A2T2Y9Z6</accession>
<protein>
    <submittedName>
        <fullName evidence="1">Uncharacterized protein</fullName>
    </submittedName>
</protein>
<dbReference type="Proteomes" id="UP000240357">
    <property type="component" value="Unassembled WGS sequence"/>
</dbReference>